<protein>
    <recommendedName>
        <fullName evidence="4">R3H domain-containing protein</fullName>
    </recommendedName>
</protein>
<feature type="region of interest" description="Disordered" evidence="1">
    <location>
        <begin position="1"/>
        <end position="34"/>
    </location>
</feature>
<dbReference type="InterPro" id="IPR039884">
    <property type="entry name" value="R3HC1/R3HCL"/>
</dbReference>
<proteinExistence type="predicted"/>
<sequence length="152" mass="17134">MYSDFGPNESTDLDSEGPASGQDSERNEDTRTSIYGTDHVLVLADFPPTTTTMDLEKLLENCEDKGFVIRWVNDTIALAVFPTRASDLEPPRRRPKTSAQAAKRLIAYGMGLKLPSTNFGSKELREQEEARKNRIQMRQNLRDEAWGPDDVN</sequence>
<dbReference type="PANTHER" id="PTHR21678:SF0">
    <property type="entry name" value="C3H1-TYPE DOMAIN-CONTAINING PROTEIN"/>
    <property type="match status" value="1"/>
</dbReference>
<reference evidence="2 3" key="1">
    <citation type="submission" date="2023-12" db="EMBL/GenBank/DDBJ databases">
        <title>A high-quality genome assembly for Dillenia turbinata (Dilleniales).</title>
        <authorList>
            <person name="Chanderbali A."/>
        </authorList>
    </citation>
    <scope>NUCLEOTIDE SEQUENCE [LARGE SCALE GENOMIC DNA]</scope>
    <source>
        <strain evidence="2">LSX21</strain>
        <tissue evidence="2">Leaf</tissue>
    </source>
</reference>
<evidence type="ECO:0008006" key="4">
    <source>
        <dbReference type="Google" id="ProtNLM"/>
    </source>
</evidence>
<evidence type="ECO:0000313" key="2">
    <source>
        <dbReference type="EMBL" id="KAK6926507.1"/>
    </source>
</evidence>
<feature type="compositionally biased region" description="Basic and acidic residues" evidence="1">
    <location>
        <begin position="122"/>
        <end position="132"/>
    </location>
</feature>
<dbReference type="EMBL" id="JBAMMX010000015">
    <property type="protein sequence ID" value="KAK6926507.1"/>
    <property type="molecule type" value="Genomic_DNA"/>
</dbReference>
<dbReference type="PANTHER" id="PTHR21678">
    <property type="entry name" value="GROWTH INHIBITION AND DIFFERENTIATION RELATED PROTEIN 88"/>
    <property type="match status" value="1"/>
</dbReference>
<gene>
    <name evidence="2" type="ORF">RJ641_008226</name>
</gene>
<accession>A0AAN8Z686</accession>
<dbReference type="Proteomes" id="UP001370490">
    <property type="component" value="Unassembled WGS sequence"/>
</dbReference>
<keyword evidence="3" id="KW-1185">Reference proteome</keyword>
<name>A0AAN8Z686_9MAGN</name>
<comment type="caution">
    <text evidence="2">The sequence shown here is derived from an EMBL/GenBank/DDBJ whole genome shotgun (WGS) entry which is preliminary data.</text>
</comment>
<evidence type="ECO:0000313" key="3">
    <source>
        <dbReference type="Proteomes" id="UP001370490"/>
    </source>
</evidence>
<evidence type="ECO:0000256" key="1">
    <source>
        <dbReference type="SAM" id="MobiDB-lite"/>
    </source>
</evidence>
<dbReference type="InterPro" id="IPR012677">
    <property type="entry name" value="Nucleotide-bd_a/b_plait_sf"/>
</dbReference>
<organism evidence="2 3">
    <name type="scientific">Dillenia turbinata</name>
    <dbReference type="NCBI Taxonomy" id="194707"/>
    <lineage>
        <taxon>Eukaryota</taxon>
        <taxon>Viridiplantae</taxon>
        <taxon>Streptophyta</taxon>
        <taxon>Embryophyta</taxon>
        <taxon>Tracheophyta</taxon>
        <taxon>Spermatophyta</taxon>
        <taxon>Magnoliopsida</taxon>
        <taxon>eudicotyledons</taxon>
        <taxon>Gunneridae</taxon>
        <taxon>Pentapetalae</taxon>
        <taxon>Dilleniales</taxon>
        <taxon>Dilleniaceae</taxon>
        <taxon>Dillenia</taxon>
    </lineage>
</organism>
<dbReference type="Gene3D" id="3.30.70.330">
    <property type="match status" value="1"/>
</dbReference>
<feature type="region of interest" description="Disordered" evidence="1">
    <location>
        <begin position="117"/>
        <end position="152"/>
    </location>
</feature>
<dbReference type="AlphaFoldDB" id="A0AAN8Z686"/>